<dbReference type="InterPro" id="IPR050740">
    <property type="entry name" value="Aldehyde_DH_Superfamily"/>
</dbReference>
<keyword evidence="1" id="KW-0560">Oxidoreductase</keyword>
<dbReference type="InterPro" id="IPR016162">
    <property type="entry name" value="Ald_DH_N"/>
</dbReference>
<dbReference type="EMBL" id="FNTX01000002">
    <property type="protein sequence ID" value="SEE67581.1"/>
    <property type="molecule type" value="Genomic_DNA"/>
</dbReference>
<evidence type="ECO:0000313" key="4">
    <source>
        <dbReference type="EMBL" id="SEE67581.1"/>
    </source>
</evidence>
<proteinExistence type="predicted"/>
<dbReference type="InterPro" id="IPR016163">
    <property type="entry name" value="Ald_DH_C"/>
</dbReference>
<evidence type="ECO:0000259" key="3">
    <source>
        <dbReference type="Pfam" id="PF00171"/>
    </source>
</evidence>
<feature type="domain" description="Aldehyde dehydrogenase" evidence="3">
    <location>
        <begin position="5"/>
        <end position="406"/>
    </location>
</feature>
<dbReference type="Gene3D" id="3.40.605.10">
    <property type="entry name" value="Aldehyde Dehydrogenase, Chain A, domain 1"/>
    <property type="match status" value="1"/>
</dbReference>
<dbReference type="SUPFAM" id="SSF53720">
    <property type="entry name" value="ALDH-like"/>
    <property type="match status" value="1"/>
</dbReference>
<dbReference type="OrthoDB" id="9770537at2"/>
<reference evidence="5" key="1">
    <citation type="submission" date="2016-10" db="EMBL/GenBank/DDBJ databases">
        <authorList>
            <person name="Varghese N."/>
            <person name="Submissions S."/>
        </authorList>
    </citation>
    <scope>NUCLEOTIDE SEQUENCE [LARGE SCALE GENOMIC DNA]</scope>
    <source>
        <strain evidence="5">DSM 21368</strain>
    </source>
</reference>
<accession>A0A1H5KU18</accession>
<evidence type="ECO:0000313" key="5">
    <source>
        <dbReference type="Proteomes" id="UP000199220"/>
    </source>
</evidence>
<sequence>MTTLSSTDPRTGVDTATPLTPATAEQVQTVAARAADAFGDLRGRSRPWRAGLLRAMADGLENDREALVTTAMSETGLPQARLDGELSRSTFQLRLFADVVIEGGYLEAIIDHAADTPLGPGPDVRRMLVPIGPVAVFGASNFPFAFSVAGGDTASALAAGNPVVAKAHPSHLLTSQRSYESLAAAAAAYGAPEGTIGLVHGQQAGADLVRDPQIAAVGFTGALATGKILQSLIDERSTPIPFYGELSSLNPLVVTTGALAERGEQIADGLYTSFTGSAGQLCTKPGVAFVPEGETGDALVAALVSRGEAATPQTLLNARIHDSFDEIRTRLINDGNARSLLAPHAGEEGFSRTPAVLEIDADAVTPDVAEEAFGPLIVLVRYRDLDQVRTALAAVPDSLTATIHAGGGEDDERVALTAVVRDAVGRIVYDGYPTGVRVSWGMHHGGPWPATNTQHTSVGATAIRRFLRPLAWQGAPQEVLPEELRDGPVDIPRRVDGELQLAEG</sequence>
<protein>
    <submittedName>
        <fullName evidence="4">NADP-dependent aldehyde dehydrogenase</fullName>
    </submittedName>
</protein>
<dbReference type="RefSeq" id="WP_089773378.1">
    <property type="nucleotide sequence ID" value="NZ_FNTX01000002.1"/>
</dbReference>
<dbReference type="Proteomes" id="UP000199220">
    <property type="component" value="Unassembled WGS sequence"/>
</dbReference>
<evidence type="ECO:0000256" key="2">
    <source>
        <dbReference type="SAM" id="MobiDB-lite"/>
    </source>
</evidence>
<name>A0A1H5KU18_9MICO</name>
<dbReference type="AlphaFoldDB" id="A0A1H5KU18"/>
<dbReference type="Gene3D" id="3.40.309.10">
    <property type="entry name" value="Aldehyde Dehydrogenase, Chain A, domain 2"/>
    <property type="match status" value="1"/>
</dbReference>
<dbReference type="PANTHER" id="PTHR43353">
    <property type="entry name" value="SUCCINATE-SEMIALDEHYDE DEHYDROGENASE, MITOCHONDRIAL"/>
    <property type="match status" value="1"/>
</dbReference>
<dbReference type="Pfam" id="PF00171">
    <property type="entry name" value="Aldedh"/>
    <property type="match status" value="1"/>
</dbReference>
<dbReference type="InterPro" id="IPR016161">
    <property type="entry name" value="Ald_DH/histidinol_DH"/>
</dbReference>
<dbReference type="GO" id="GO:0016620">
    <property type="term" value="F:oxidoreductase activity, acting on the aldehyde or oxo group of donors, NAD or NADP as acceptor"/>
    <property type="evidence" value="ECO:0007669"/>
    <property type="project" value="InterPro"/>
</dbReference>
<dbReference type="PANTHER" id="PTHR43353:SF3">
    <property type="entry name" value="ALDEHYDE DEHYDROGENASE-RELATED"/>
    <property type="match status" value="1"/>
</dbReference>
<feature type="region of interest" description="Disordered" evidence="2">
    <location>
        <begin position="1"/>
        <end position="22"/>
    </location>
</feature>
<dbReference type="InterPro" id="IPR015590">
    <property type="entry name" value="Aldehyde_DH_dom"/>
</dbReference>
<organism evidence="4 5">
    <name type="scientific">Ruania alba</name>
    <dbReference type="NCBI Taxonomy" id="648782"/>
    <lineage>
        <taxon>Bacteria</taxon>
        <taxon>Bacillati</taxon>
        <taxon>Actinomycetota</taxon>
        <taxon>Actinomycetes</taxon>
        <taxon>Micrococcales</taxon>
        <taxon>Ruaniaceae</taxon>
        <taxon>Ruania</taxon>
    </lineage>
</organism>
<gene>
    <name evidence="4" type="ORF">SAMN04488554_2419</name>
</gene>
<dbReference type="STRING" id="648782.SAMN04488554_2419"/>
<keyword evidence="5" id="KW-1185">Reference proteome</keyword>
<dbReference type="InterPro" id="IPR044151">
    <property type="entry name" value="ALDH_KGSADH"/>
</dbReference>
<dbReference type="CDD" id="cd07129">
    <property type="entry name" value="ALDH_KGSADH"/>
    <property type="match status" value="1"/>
</dbReference>
<evidence type="ECO:0000256" key="1">
    <source>
        <dbReference type="ARBA" id="ARBA00023002"/>
    </source>
</evidence>